<dbReference type="Pfam" id="PF05970">
    <property type="entry name" value="PIF1"/>
    <property type="match status" value="2"/>
</dbReference>
<dbReference type="Pfam" id="PF21530">
    <property type="entry name" value="Pif1_2B_dom"/>
    <property type="match status" value="1"/>
</dbReference>
<dbReference type="EMBL" id="BQNB010013482">
    <property type="protein sequence ID" value="GJT16543.1"/>
    <property type="molecule type" value="Genomic_DNA"/>
</dbReference>
<keyword evidence="1" id="KW-0067">ATP-binding</keyword>
<evidence type="ECO:0000259" key="2">
    <source>
        <dbReference type="Pfam" id="PF05970"/>
    </source>
</evidence>
<keyword evidence="5" id="KW-1185">Reference proteome</keyword>
<evidence type="ECO:0000313" key="5">
    <source>
        <dbReference type="Proteomes" id="UP001151760"/>
    </source>
</evidence>
<reference evidence="4" key="2">
    <citation type="submission" date="2022-01" db="EMBL/GenBank/DDBJ databases">
        <authorList>
            <person name="Yamashiro T."/>
            <person name="Shiraishi A."/>
            <person name="Satake H."/>
            <person name="Nakayama K."/>
        </authorList>
    </citation>
    <scope>NUCLEOTIDE SEQUENCE</scope>
</reference>
<dbReference type="InterPro" id="IPR010285">
    <property type="entry name" value="DNA_helicase_pif1-like_DEAD"/>
</dbReference>
<feature type="domain" description="DNA helicase Pif1-like DEAD-box helicase" evidence="2">
    <location>
        <begin position="1"/>
        <end position="43"/>
    </location>
</feature>
<name>A0ABQ5BRY7_9ASTR</name>
<keyword evidence="1" id="KW-0234">DNA repair</keyword>
<dbReference type="Proteomes" id="UP001151760">
    <property type="component" value="Unassembled WGS sequence"/>
</dbReference>
<keyword evidence="1" id="KW-0547">Nucleotide-binding</keyword>
<evidence type="ECO:0000313" key="4">
    <source>
        <dbReference type="EMBL" id="GJT16543.1"/>
    </source>
</evidence>
<sequence>MISTLRFEGKIVLASSCIASLLLPSGRTAHSRSKLPLELTEESISLDRSLRDILNALSSLFGGKSILLGGDFWQTLPVFTLGENMRLSRPDISADERCLVNLFASWLLDVGEGIAGQRDKEDPENTSWIDIPPSYCLHPMTKATMCPKNETADIINSKVLDMVNGERTTYVSQVEATPIGNDGANAEMLYPVEHLNTLKLPGFPPHQLELKVGAPVMLLRNVNLAGGLCNGTRMIVRQLMTKLI</sequence>
<comment type="cofactor">
    <cofactor evidence="1">
        <name>Mg(2+)</name>
        <dbReference type="ChEBI" id="CHEBI:18420"/>
    </cofactor>
</comment>
<dbReference type="InterPro" id="IPR049163">
    <property type="entry name" value="Pif1-like_2B_dom"/>
</dbReference>
<keyword evidence="1 4" id="KW-0347">Helicase</keyword>
<keyword evidence="1" id="KW-0378">Hydrolase</keyword>
<accession>A0ABQ5BRY7</accession>
<organism evidence="4 5">
    <name type="scientific">Tanacetum coccineum</name>
    <dbReference type="NCBI Taxonomy" id="301880"/>
    <lineage>
        <taxon>Eukaryota</taxon>
        <taxon>Viridiplantae</taxon>
        <taxon>Streptophyta</taxon>
        <taxon>Embryophyta</taxon>
        <taxon>Tracheophyta</taxon>
        <taxon>Spermatophyta</taxon>
        <taxon>Magnoliopsida</taxon>
        <taxon>eudicotyledons</taxon>
        <taxon>Gunneridae</taxon>
        <taxon>Pentapetalae</taxon>
        <taxon>asterids</taxon>
        <taxon>campanulids</taxon>
        <taxon>Asterales</taxon>
        <taxon>Asteraceae</taxon>
        <taxon>Asteroideae</taxon>
        <taxon>Anthemideae</taxon>
        <taxon>Anthemidinae</taxon>
        <taxon>Tanacetum</taxon>
    </lineage>
</organism>
<protein>
    <recommendedName>
        <fullName evidence="1">ATP-dependent DNA helicase</fullName>
        <ecNumber evidence="1">5.6.2.3</ecNumber>
    </recommendedName>
</protein>
<comment type="catalytic activity">
    <reaction evidence="1">
        <text>ATP + H2O = ADP + phosphate + H(+)</text>
        <dbReference type="Rhea" id="RHEA:13065"/>
        <dbReference type="ChEBI" id="CHEBI:15377"/>
        <dbReference type="ChEBI" id="CHEBI:15378"/>
        <dbReference type="ChEBI" id="CHEBI:30616"/>
        <dbReference type="ChEBI" id="CHEBI:43474"/>
        <dbReference type="ChEBI" id="CHEBI:456216"/>
        <dbReference type="EC" id="5.6.2.3"/>
    </reaction>
</comment>
<dbReference type="GO" id="GO:0004386">
    <property type="term" value="F:helicase activity"/>
    <property type="evidence" value="ECO:0007669"/>
    <property type="project" value="UniProtKB-KW"/>
</dbReference>
<keyword evidence="1" id="KW-0227">DNA damage</keyword>
<dbReference type="InterPro" id="IPR027417">
    <property type="entry name" value="P-loop_NTPase"/>
</dbReference>
<proteinExistence type="inferred from homology"/>
<dbReference type="PANTHER" id="PTHR10492">
    <property type="match status" value="1"/>
</dbReference>
<feature type="domain" description="DNA helicase Pif1-like DEAD-box helicase" evidence="2">
    <location>
        <begin position="45"/>
        <end position="80"/>
    </location>
</feature>
<keyword evidence="1" id="KW-0233">DNA recombination</keyword>
<evidence type="ECO:0000259" key="3">
    <source>
        <dbReference type="Pfam" id="PF21530"/>
    </source>
</evidence>
<gene>
    <name evidence="4" type="ORF">Tco_0875249</name>
</gene>
<comment type="similarity">
    <text evidence="1">Belongs to the helicase family.</text>
</comment>
<evidence type="ECO:0000256" key="1">
    <source>
        <dbReference type="RuleBase" id="RU363044"/>
    </source>
</evidence>
<comment type="caution">
    <text evidence="4">The sequence shown here is derived from an EMBL/GenBank/DDBJ whole genome shotgun (WGS) entry which is preliminary data.</text>
</comment>
<dbReference type="PANTHER" id="PTHR10492:SF96">
    <property type="entry name" value="ATP-DEPENDENT DNA HELICASE"/>
    <property type="match status" value="1"/>
</dbReference>
<reference evidence="4" key="1">
    <citation type="journal article" date="2022" name="Int. J. Mol. Sci.">
        <title>Draft Genome of Tanacetum Coccineum: Genomic Comparison of Closely Related Tanacetum-Family Plants.</title>
        <authorList>
            <person name="Yamashiro T."/>
            <person name="Shiraishi A."/>
            <person name="Nakayama K."/>
            <person name="Satake H."/>
        </authorList>
    </citation>
    <scope>NUCLEOTIDE SEQUENCE</scope>
</reference>
<feature type="domain" description="DNA helicase Pif1-like 2B" evidence="3">
    <location>
        <begin position="193"/>
        <end position="239"/>
    </location>
</feature>
<dbReference type="SUPFAM" id="SSF52540">
    <property type="entry name" value="P-loop containing nucleoside triphosphate hydrolases"/>
    <property type="match status" value="1"/>
</dbReference>
<dbReference type="EC" id="5.6.2.3" evidence="1"/>